<evidence type="ECO:0000256" key="3">
    <source>
        <dbReference type="ARBA" id="ARBA00022989"/>
    </source>
</evidence>
<reference evidence="7 8" key="1">
    <citation type="submission" date="2024-09" db="EMBL/GenBank/DDBJ databases">
        <authorList>
            <person name="Sun Q."/>
            <person name="Mori K."/>
        </authorList>
    </citation>
    <scope>NUCLEOTIDE SEQUENCE [LARGE SCALE GENOMIC DNA]</scope>
    <source>
        <strain evidence="7 8">JCM 3143</strain>
    </source>
</reference>
<feature type="transmembrane region" description="Helical" evidence="5">
    <location>
        <begin position="243"/>
        <end position="261"/>
    </location>
</feature>
<evidence type="ECO:0000256" key="2">
    <source>
        <dbReference type="ARBA" id="ARBA00022692"/>
    </source>
</evidence>
<feature type="transmembrane region" description="Helical" evidence="5">
    <location>
        <begin position="187"/>
        <end position="205"/>
    </location>
</feature>
<evidence type="ECO:0000313" key="7">
    <source>
        <dbReference type="EMBL" id="MFB9629239.1"/>
    </source>
</evidence>
<protein>
    <submittedName>
        <fullName evidence="7">ABC transporter permease</fullName>
    </submittedName>
</protein>
<sequence>MAATALTERPADVRVTGTVWTLVRAQLALLLRTPVVLAAVFALPFAVLLVLMLVIGFRFPTIEFGAMPGVRVIDRLVPEMAGTVAAATGILVLTLHLSETRATGMLRRLRRTRMGEASYLTAQAIVAGALVAASTLLFMVVTFVVYGLPRSWHPLYLAGALLVVAYCSVSAGLLLGGLRMSRTGARVAAPLCFGLLFLGSGLGVPREGWEGVAPWFYQVTTVNPLAQLNDFVFHAYQGRLAETWPAVAGLLATAVVVNVMTRRVFDWDGTS</sequence>
<dbReference type="RefSeq" id="WP_344985851.1">
    <property type="nucleotide sequence ID" value="NZ_BAAAXV010000001.1"/>
</dbReference>
<evidence type="ECO:0000259" key="6">
    <source>
        <dbReference type="Pfam" id="PF01061"/>
    </source>
</evidence>
<gene>
    <name evidence="7" type="ORF">ACFFSA_39715</name>
</gene>
<keyword evidence="4 5" id="KW-0472">Membrane</keyword>
<feature type="transmembrane region" description="Helical" evidence="5">
    <location>
        <begin position="35"/>
        <end position="60"/>
    </location>
</feature>
<feature type="transmembrane region" description="Helical" evidence="5">
    <location>
        <begin position="119"/>
        <end position="148"/>
    </location>
</feature>
<feature type="transmembrane region" description="Helical" evidence="5">
    <location>
        <begin position="80"/>
        <end position="98"/>
    </location>
</feature>
<feature type="domain" description="ABC-2 type transporter transmembrane" evidence="6">
    <location>
        <begin position="19"/>
        <end position="227"/>
    </location>
</feature>
<evidence type="ECO:0000313" key="8">
    <source>
        <dbReference type="Proteomes" id="UP001589532"/>
    </source>
</evidence>
<comment type="caution">
    <text evidence="7">The sequence shown here is derived from an EMBL/GenBank/DDBJ whole genome shotgun (WGS) entry which is preliminary data.</text>
</comment>
<comment type="subcellular location">
    <subcellularLocation>
        <location evidence="1">Membrane</location>
        <topology evidence="1">Multi-pass membrane protein</topology>
    </subcellularLocation>
</comment>
<organism evidence="7 8">
    <name type="scientific">Nonomuraea helvata</name>
    <dbReference type="NCBI Taxonomy" id="37484"/>
    <lineage>
        <taxon>Bacteria</taxon>
        <taxon>Bacillati</taxon>
        <taxon>Actinomycetota</taxon>
        <taxon>Actinomycetes</taxon>
        <taxon>Streptosporangiales</taxon>
        <taxon>Streptosporangiaceae</taxon>
        <taxon>Nonomuraea</taxon>
    </lineage>
</organism>
<proteinExistence type="predicted"/>
<name>A0ABV5SCD8_9ACTN</name>
<evidence type="ECO:0000256" key="4">
    <source>
        <dbReference type="ARBA" id="ARBA00023136"/>
    </source>
</evidence>
<dbReference type="InterPro" id="IPR013525">
    <property type="entry name" value="ABC2_TM"/>
</dbReference>
<dbReference type="Pfam" id="PF01061">
    <property type="entry name" value="ABC2_membrane"/>
    <property type="match status" value="1"/>
</dbReference>
<keyword evidence="8" id="KW-1185">Reference proteome</keyword>
<keyword evidence="2 5" id="KW-0812">Transmembrane</keyword>
<dbReference type="Proteomes" id="UP001589532">
    <property type="component" value="Unassembled WGS sequence"/>
</dbReference>
<keyword evidence="3 5" id="KW-1133">Transmembrane helix</keyword>
<evidence type="ECO:0000256" key="5">
    <source>
        <dbReference type="SAM" id="Phobius"/>
    </source>
</evidence>
<accession>A0ABV5SCD8</accession>
<evidence type="ECO:0000256" key="1">
    <source>
        <dbReference type="ARBA" id="ARBA00004141"/>
    </source>
</evidence>
<feature type="transmembrane region" description="Helical" evidence="5">
    <location>
        <begin position="154"/>
        <end position="175"/>
    </location>
</feature>
<dbReference type="EMBL" id="JBHMBW010000054">
    <property type="protein sequence ID" value="MFB9629239.1"/>
    <property type="molecule type" value="Genomic_DNA"/>
</dbReference>